<dbReference type="InterPro" id="IPR052945">
    <property type="entry name" value="Mitotic_Regulator"/>
</dbReference>
<dbReference type="Pfam" id="PF08238">
    <property type="entry name" value="Sel1"/>
    <property type="match status" value="2"/>
</dbReference>
<dbReference type="AlphaFoldDB" id="A0A2N0NVX2"/>
<reference evidence="1 2" key="2">
    <citation type="submission" date="2017-09" db="EMBL/GenBank/DDBJ databases">
        <title>Extensive intraspecific genome diversity in a model arbuscular mycorrhizal fungus.</title>
        <authorList>
            <person name="Chen E.C."/>
            <person name="Morin E."/>
            <person name="Beaudet D."/>
            <person name="Noel J."/>
            <person name="Ndikumana S."/>
            <person name="Charron P."/>
            <person name="St-Onge C."/>
            <person name="Giorgi J."/>
            <person name="Grigoriev I.V."/>
            <person name="Roux C."/>
            <person name="Martin F.M."/>
            <person name="Corradi N."/>
        </authorList>
    </citation>
    <scope>NUCLEOTIDE SEQUENCE [LARGE SCALE GENOMIC DNA]</scope>
    <source>
        <strain evidence="1 2">A5</strain>
    </source>
</reference>
<evidence type="ECO:0000313" key="1">
    <source>
        <dbReference type="EMBL" id="PKB98685.1"/>
    </source>
</evidence>
<dbReference type="SMART" id="SM00671">
    <property type="entry name" value="SEL1"/>
    <property type="match status" value="2"/>
</dbReference>
<evidence type="ECO:0000313" key="2">
    <source>
        <dbReference type="Proteomes" id="UP000232722"/>
    </source>
</evidence>
<sequence>YANNPNTTKRNRITAKYYKAYYISKGLVEGPPNKDKIVAEVYKEVADDEANEYPEAKLRYGDFLFHGKGIEKNKSEALKYFEKAAEDGFRVALYNVGKMYYDGVGCTKDIEKAKYYMGLAAYNCYGYAITFRNEHNF</sequence>
<protein>
    <recommendedName>
        <fullName evidence="3">HCP-like protein</fullName>
    </recommendedName>
</protein>
<accession>A0A2N0NVX2</accession>
<dbReference type="VEuPathDB" id="FungiDB:FUN_005375"/>
<dbReference type="VEuPathDB" id="FungiDB:RhiirA1_476925"/>
<dbReference type="SUPFAM" id="SSF81901">
    <property type="entry name" value="HCP-like"/>
    <property type="match status" value="1"/>
</dbReference>
<dbReference type="EMBL" id="LLXJ01002516">
    <property type="protein sequence ID" value="PKB98685.1"/>
    <property type="molecule type" value="Genomic_DNA"/>
</dbReference>
<gene>
    <name evidence="1" type="ORF">RhiirA5_430977</name>
</gene>
<proteinExistence type="predicted"/>
<comment type="caution">
    <text evidence="1">The sequence shown here is derived from an EMBL/GenBank/DDBJ whole genome shotgun (WGS) entry which is preliminary data.</text>
</comment>
<dbReference type="Gene3D" id="1.25.40.10">
    <property type="entry name" value="Tetratricopeptide repeat domain"/>
    <property type="match status" value="1"/>
</dbReference>
<dbReference type="InterPro" id="IPR011990">
    <property type="entry name" value="TPR-like_helical_dom_sf"/>
</dbReference>
<name>A0A2N0NVX2_9GLOM</name>
<dbReference type="InterPro" id="IPR006597">
    <property type="entry name" value="Sel1-like"/>
</dbReference>
<feature type="non-terminal residue" evidence="1">
    <location>
        <position position="1"/>
    </location>
</feature>
<dbReference type="Proteomes" id="UP000232722">
    <property type="component" value="Unassembled WGS sequence"/>
</dbReference>
<organism evidence="1 2">
    <name type="scientific">Rhizophagus irregularis</name>
    <dbReference type="NCBI Taxonomy" id="588596"/>
    <lineage>
        <taxon>Eukaryota</taxon>
        <taxon>Fungi</taxon>
        <taxon>Fungi incertae sedis</taxon>
        <taxon>Mucoromycota</taxon>
        <taxon>Glomeromycotina</taxon>
        <taxon>Glomeromycetes</taxon>
        <taxon>Glomerales</taxon>
        <taxon>Glomeraceae</taxon>
        <taxon>Rhizophagus</taxon>
    </lineage>
</organism>
<evidence type="ECO:0008006" key="3">
    <source>
        <dbReference type="Google" id="ProtNLM"/>
    </source>
</evidence>
<dbReference type="PANTHER" id="PTHR43628">
    <property type="entry name" value="ACTIVATOR OF C KINASE PROTEIN 1-RELATED"/>
    <property type="match status" value="1"/>
</dbReference>
<reference evidence="1 2" key="1">
    <citation type="submission" date="2016-04" db="EMBL/GenBank/DDBJ databases">
        <title>Genome analyses suggest a sexual origin of heterokaryosis in a supposedly ancient asexual fungus.</title>
        <authorList>
            <person name="Ropars J."/>
            <person name="Sedzielewska K."/>
            <person name="Noel J."/>
            <person name="Charron P."/>
            <person name="Farinelli L."/>
            <person name="Marton T."/>
            <person name="Kruger M."/>
            <person name="Pelin A."/>
            <person name="Brachmann A."/>
            <person name="Corradi N."/>
        </authorList>
    </citation>
    <scope>NUCLEOTIDE SEQUENCE [LARGE SCALE GENOMIC DNA]</scope>
    <source>
        <strain evidence="1 2">A5</strain>
    </source>
</reference>
<dbReference type="PANTHER" id="PTHR43628:SF1">
    <property type="entry name" value="CHITIN SYNTHASE REGULATORY FACTOR 2-RELATED"/>
    <property type="match status" value="1"/>
</dbReference>